<dbReference type="EMBL" id="QLMC01000004">
    <property type="protein sequence ID" value="RAJ96030.1"/>
    <property type="molecule type" value="Genomic_DNA"/>
</dbReference>
<keyword evidence="2" id="KW-1185">Reference proteome</keyword>
<evidence type="ECO:0000313" key="1">
    <source>
        <dbReference type="EMBL" id="RAJ96030.1"/>
    </source>
</evidence>
<evidence type="ECO:0000313" key="2">
    <source>
        <dbReference type="Proteomes" id="UP000248790"/>
    </source>
</evidence>
<dbReference type="AlphaFoldDB" id="A0A327WUC0"/>
<protein>
    <submittedName>
        <fullName evidence="1">Uncharacterized protein</fullName>
    </submittedName>
</protein>
<accession>A0A327WUC0</accession>
<dbReference type="RefSeq" id="WP_111629798.1">
    <property type="nucleotide sequence ID" value="NZ_QLMC01000004.1"/>
</dbReference>
<reference evidence="1 2" key="1">
    <citation type="submission" date="2018-06" db="EMBL/GenBank/DDBJ databases">
        <title>Genomic Encyclopedia of Archaeal and Bacterial Type Strains, Phase II (KMG-II): from individual species to whole genera.</title>
        <authorList>
            <person name="Goeker M."/>
        </authorList>
    </citation>
    <scope>NUCLEOTIDE SEQUENCE [LARGE SCALE GENOMIC DNA]</scope>
    <source>
        <strain evidence="1 2">DSM 21851</strain>
    </source>
</reference>
<sequence>MKNIKKLFRLLFLGALLLLALLGIGMGGVGPILSANRERYAENGIKTAWVKNGEEEENAEEEKDRP</sequence>
<organism evidence="1 2">
    <name type="scientific">Larkinella arboricola</name>
    <dbReference type="NCBI Taxonomy" id="643671"/>
    <lineage>
        <taxon>Bacteria</taxon>
        <taxon>Pseudomonadati</taxon>
        <taxon>Bacteroidota</taxon>
        <taxon>Cytophagia</taxon>
        <taxon>Cytophagales</taxon>
        <taxon>Spirosomataceae</taxon>
        <taxon>Larkinella</taxon>
    </lineage>
</organism>
<proteinExistence type="predicted"/>
<dbReference type="Proteomes" id="UP000248790">
    <property type="component" value="Unassembled WGS sequence"/>
</dbReference>
<name>A0A327WUC0_LARAB</name>
<gene>
    <name evidence="1" type="ORF">LX87_03780</name>
</gene>
<comment type="caution">
    <text evidence="1">The sequence shown here is derived from an EMBL/GenBank/DDBJ whole genome shotgun (WGS) entry which is preliminary data.</text>
</comment>